<keyword evidence="5" id="KW-0539">Nucleus</keyword>
<evidence type="ECO:0000256" key="3">
    <source>
        <dbReference type="ARBA" id="ARBA00022679"/>
    </source>
</evidence>
<dbReference type="InterPro" id="IPR052056">
    <property type="entry name" value="Mono-ARTD/PARP"/>
</dbReference>
<keyword evidence="2 6" id="KW-0328">Glycosyltransferase</keyword>
<dbReference type="GO" id="GO:0005634">
    <property type="term" value="C:nucleus"/>
    <property type="evidence" value="ECO:0007669"/>
    <property type="project" value="UniProtKB-SubCell"/>
</dbReference>
<evidence type="ECO:0000256" key="1">
    <source>
        <dbReference type="ARBA" id="ARBA00004123"/>
    </source>
</evidence>
<evidence type="ECO:0000313" key="9">
    <source>
        <dbReference type="EMBL" id="CAE0420956.1"/>
    </source>
</evidence>
<comment type="subcellular location">
    <subcellularLocation>
        <location evidence="1">Nucleus</location>
    </subcellularLocation>
</comment>
<evidence type="ECO:0000256" key="6">
    <source>
        <dbReference type="RuleBase" id="RU362114"/>
    </source>
</evidence>
<sequence>MRAAISDYVPKASNDIKETARPPPKVQWCWKETDFCMDNHDEDDIFGSASDCWIKYGNSDQVEKAYQKQKGRGTFSPLTGYVLDFSTMVQTKQATGFEREVKRFVEKADDVDVDMKNVEVGQGLPQDLAGEPQMILVQGDIIQISKQREDGWAFGSKLHHENEALARKLLAVAVAVVGEGSSEDDAAILTDTGWFPLDKTQPPTGEELAVLQKQVGDTGELTPPKHWDPVVDPTTVQLHELREGDPERDAVVKSFLSTLVPPQFTKVKIVRVQRVQNLAMWQSYVVKRQTICYREHFDSSLGPGSAAYEKALERFERKWLWHGSNAEVMDKILQQGFNRSFCGKNATAYGKGVYFARDASYSAYRIYAVPDNKGIQYMMACRVVVGEYCKGHMDALTPDLRDASRNMLYDTTVGLLGSDNMSSPSIYVTYHDAQAYPEYLIAFKSSS</sequence>
<dbReference type="InterPro" id="IPR004170">
    <property type="entry name" value="WWE_dom"/>
</dbReference>
<evidence type="ECO:0000259" key="7">
    <source>
        <dbReference type="PROSITE" id="PS50918"/>
    </source>
</evidence>
<dbReference type="EMBL" id="HBIM01023813">
    <property type="protein sequence ID" value="CAE0420956.1"/>
    <property type="molecule type" value="Transcribed_RNA"/>
</dbReference>
<dbReference type="GO" id="GO:0010629">
    <property type="term" value="P:negative regulation of gene expression"/>
    <property type="evidence" value="ECO:0007669"/>
    <property type="project" value="TreeGrafter"/>
</dbReference>
<gene>
    <name evidence="9" type="ORF">ACOF00016_LOCUS17615</name>
</gene>
<feature type="domain" description="PARP catalytic" evidence="8">
    <location>
        <begin position="223"/>
        <end position="447"/>
    </location>
</feature>
<dbReference type="GO" id="GO:0005737">
    <property type="term" value="C:cytoplasm"/>
    <property type="evidence" value="ECO:0007669"/>
    <property type="project" value="TreeGrafter"/>
</dbReference>
<proteinExistence type="predicted"/>
<dbReference type="Pfam" id="PF00644">
    <property type="entry name" value="PARP"/>
    <property type="match status" value="1"/>
</dbReference>
<keyword evidence="4 6" id="KW-0520">NAD</keyword>
<protein>
    <recommendedName>
        <fullName evidence="6">Poly [ADP-ribose] polymerase</fullName>
        <shortName evidence="6">PARP</shortName>
        <ecNumber evidence="6">2.4.2.-</ecNumber>
    </recommendedName>
</protein>
<dbReference type="PANTHER" id="PTHR14453">
    <property type="entry name" value="PARP/ZINC FINGER CCCH TYPE DOMAIN CONTAINING PROTEIN"/>
    <property type="match status" value="1"/>
</dbReference>
<dbReference type="InterPro" id="IPR037197">
    <property type="entry name" value="WWE_dom_sf"/>
</dbReference>
<dbReference type="AlphaFoldDB" id="A0A7S3LFQ9"/>
<reference evidence="9" key="1">
    <citation type="submission" date="2021-01" db="EMBL/GenBank/DDBJ databases">
        <authorList>
            <person name="Corre E."/>
            <person name="Pelletier E."/>
            <person name="Niang G."/>
            <person name="Scheremetjew M."/>
            <person name="Finn R."/>
            <person name="Kale V."/>
            <person name="Holt S."/>
            <person name="Cochrane G."/>
            <person name="Meng A."/>
            <person name="Brown T."/>
            <person name="Cohen L."/>
        </authorList>
    </citation>
    <scope>NUCLEOTIDE SEQUENCE</scope>
    <source>
        <strain evidence="9">CCMP127</strain>
    </source>
</reference>
<dbReference type="PROSITE" id="PS50918">
    <property type="entry name" value="WWE"/>
    <property type="match status" value="1"/>
</dbReference>
<dbReference type="SUPFAM" id="SSF117839">
    <property type="entry name" value="WWE domain"/>
    <property type="match status" value="1"/>
</dbReference>
<keyword evidence="3 6" id="KW-0808">Transferase</keyword>
<dbReference type="CDD" id="cd01439">
    <property type="entry name" value="TCCD_inducible_PARP_like"/>
    <property type="match status" value="1"/>
</dbReference>
<feature type="domain" description="WWE" evidence="7">
    <location>
        <begin position="14"/>
        <end position="103"/>
    </location>
</feature>
<dbReference type="PROSITE" id="PS51059">
    <property type="entry name" value="PARP_CATALYTIC"/>
    <property type="match status" value="1"/>
</dbReference>
<accession>A0A7S3LFQ9</accession>
<evidence type="ECO:0000256" key="4">
    <source>
        <dbReference type="ARBA" id="ARBA00023027"/>
    </source>
</evidence>
<dbReference type="Gene3D" id="3.30.720.50">
    <property type="match status" value="1"/>
</dbReference>
<dbReference type="InterPro" id="IPR012317">
    <property type="entry name" value="Poly(ADP-ribose)pol_cat_dom"/>
</dbReference>
<evidence type="ECO:0000256" key="5">
    <source>
        <dbReference type="ARBA" id="ARBA00023242"/>
    </source>
</evidence>
<organism evidence="9">
    <name type="scientific">Amphora coffeiformis</name>
    <dbReference type="NCBI Taxonomy" id="265554"/>
    <lineage>
        <taxon>Eukaryota</taxon>
        <taxon>Sar</taxon>
        <taxon>Stramenopiles</taxon>
        <taxon>Ochrophyta</taxon>
        <taxon>Bacillariophyta</taxon>
        <taxon>Bacillariophyceae</taxon>
        <taxon>Bacillariophycidae</taxon>
        <taxon>Thalassiophysales</taxon>
        <taxon>Catenulaceae</taxon>
        <taxon>Amphora</taxon>
    </lineage>
</organism>
<dbReference type="SUPFAM" id="SSF56399">
    <property type="entry name" value="ADP-ribosylation"/>
    <property type="match status" value="1"/>
</dbReference>
<dbReference type="Pfam" id="PF02825">
    <property type="entry name" value="WWE"/>
    <property type="match status" value="1"/>
</dbReference>
<dbReference type="GO" id="GO:0003950">
    <property type="term" value="F:NAD+ poly-ADP-ribosyltransferase activity"/>
    <property type="evidence" value="ECO:0007669"/>
    <property type="project" value="UniProtKB-UniRule"/>
</dbReference>
<dbReference type="Gene3D" id="3.90.228.10">
    <property type="match status" value="1"/>
</dbReference>
<evidence type="ECO:0000259" key="8">
    <source>
        <dbReference type="PROSITE" id="PS51059"/>
    </source>
</evidence>
<dbReference type="EC" id="2.4.2.-" evidence="6"/>
<dbReference type="PANTHER" id="PTHR14453:SF67">
    <property type="entry name" value="POLY [ADP-RIBOSE] POLYMERASE"/>
    <property type="match status" value="1"/>
</dbReference>
<evidence type="ECO:0000256" key="2">
    <source>
        <dbReference type="ARBA" id="ARBA00022676"/>
    </source>
</evidence>
<name>A0A7S3LFQ9_9STRA</name>
<dbReference type="GO" id="GO:0003714">
    <property type="term" value="F:transcription corepressor activity"/>
    <property type="evidence" value="ECO:0007669"/>
    <property type="project" value="TreeGrafter"/>
</dbReference>